<organism evidence="2 3">
    <name type="scientific">Jeotgalibaca arthritidis</name>
    <dbReference type="NCBI Taxonomy" id="1868794"/>
    <lineage>
        <taxon>Bacteria</taxon>
        <taxon>Bacillati</taxon>
        <taxon>Bacillota</taxon>
        <taxon>Bacilli</taxon>
        <taxon>Lactobacillales</taxon>
        <taxon>Carnobacteriaceae</taxon>
        <taxon>Jeotgalibaca</taxon>
    </lineage>
</organism>
<evidence type="ECO:0000313" key="3">
    <source>
        <dbReference type="Proteomes" id="UP000501451"/>
    </source>
</evidence>
<dbReference type="Gene3D" id="3.30.70.100">
    <property type="match status" value="1"/>
</dbReference>
<dbReference type="CDD" id="cd00371">
    <property type="entry name" value="HMA"/>
    <property type="match status" value="1"/>
</dbReference>
<dbReference type="GO" id="GO:0046872">
    <property type="term" value="F:metal ion binding"/>
    <property type="evidence" value="ECO:0007669"/>
    <property type="project" value="InterPro"/>
</dbReference>
<dbReference type="EMBL" id="CP049740">
    <property type="protein sequence ID" value="QII81310.1"/>
    <property type="molecule type" value="Genomic_DNA"/>
</dbReference>
<sequence>MAVEIKIDGMKCEGCATTVKERFESIEGVTNVTVDREAKKAVVDSSRPIEELEFSNALAETKFTVVK</sequence>
<dbReference type="RefSeq" id="WP_076765242.1">
    <property type="nucleotide sequence ID" value="NZ_CP049740.1"/>
</dbReference>
<dbReference type="Pfam" id="PF00403">
    <property type="entry name" value="HMA"/>
    <property type="match status" value="1"/>
</dbReference>
<evidence type="ECO:0000313" key="2">
    <source>
        <dbReference type="EMBL" id="QII81310.1"/>
    </source>
</evidence>
<dbReference type="SUPFAM" id="SSF55008">
    <property type="entry name" value="HMA, heavy metal-associated domain"/>
    <property type="match status" value="1"/>
</dbReference>
<dbReference type="InterPro" id="IPR006121">
    <property type="entry name" value="HMA_dom"/>
</dbReference>
<evidence type="ECO:0000259" key="1">
    <source>
        <dbReference type="PROSITE" id="PS50846"/>
    </source>
</evidence>
<gene>
    <name evidence="2" type="ORF">G7057_01680</name>
</gene>
<keyword evidence="3" id="KW-1185">Reference proteome</keyword>
<reference evidence="2 3" key="1">
    <citation type="journal article" date="2017" name="Int. J. Syst. Evol. Microbiol.">
        <title>Jeotgalibaca porci sp. nov. and Jeotgalibaca arthritidis sp. nov., isolated from pigs, and emended description of the genus Jeotgalibaca.</title>
        <authorList>
            <person name="Zamora L."/>
            <person name="Perez-Sancho M."/>
            <person name="Dominguez L."/>
            <person name="Fernandez-Garayzabal J.F."/>
            <person name="Vela A.I."/>
        </authorList>
    </citation>
    <scope>NUCLEOTIDE SEQUENCE [LARGE SCALE GENOMIC DNA]</scope>
    <source>
        <strain evidence="2 3">CECT 9157</strain>
    </source>
</reference>
<dbReference type="Proteomes" id="UP000501451">
    <property type="component" value="Chromosome"/>
</dbReference>
<name>A0A6G7K7T0_9LACT</name>
<feature type="domain" description="HMA" evidence="1">
    <location>
        <begin position="1"/>
        <end position="66"/>
    </location>
</feature>
<accession>A0A6G7K7T0</accession>
<protein>
    <submittedName>
        <fullName evidence="2">Heavy-metal-associated domain-containing protein</fullName>
    </submittedName>
</protein>
<dbReference type="InterPro" id="IPR036163">
    <property type="entry name" value="HMA_dom_sf"/>
</dbReference>
<dbReference type="KEGG" id="jar:G7057_01680"/>
<dbReference type="PROSITE" id="PS50846">
    <property type="entry name" value="HMA_2"/>
    <property type="match status" value="1"/>
</dbReference>
<dbReference type="AlphaFoldDB" id="A0A6G7K7T0"/>
<proteinExistence type="predicted"/>